<dbReference type="Proteomes" id="UP000663851">
    <property type="component" value="Unassembled WGS sequence"/>
</dbReference>
<dbReference type="Proteomes" id="UP000663865">
    <property type="component" value="Unassembled WGS sequence"/>
</dbReference>
<dbReference type="Proteomes" id="UP000663872">
    <property type="component" value="Unassembled WGS sequence"/>
</dbReference>
<evidence type="ECO:0000313" key="8">
    <source>
        <dbReference type="EMBL" id="CAF4443286.1"/>
    </source>
</evidence>
<dbReference type="EMBL" id="CAJOBO010001231">
    <property type="protein sequence ID" value="CAF4354275.1"/>
    <property type="molecule type" value="Genomic_DNA"/>
</dbReference>
<evidence type="ECO:0000313" key="4">
    <source>
        <dbReference type="EMBL" id="CAF3484892.1"/>
    </source>
</evidence>
<dbReference type="AlphaFoldDB" id="A0A817N925"/>
<accession>A0A817N925</accession>
<dbReference type="EMBL" id="CAJNYT010002655">
    <property type="protein sequence ID" value="CAF3484892.1"/>
    <property type="molecule type" value="Genomic_DNA"/>
</dbReference>
<sequence>MDDYLKETSANNFSFSSQEIRKFVNGILNLKVTDNDKKQEKVFDQTHINQLLLSSATRIKDEPIHETNTFEDFPSTKVSTKYKSVSI</sequence>
<dbReference type="EMBL" id="CAJOBR010003244">
    <property type="protein sequence ID" value="CAF4730083.1"/>
    <property type="molecule type" value="Genomic_DNA"/>
</dbReference>
<evidence type="ECO:0000313" key="11">
    <source>
        <dbReference type="Proteomes" id="UP000663825"/>
    </source>
</evidence>
<dbReference type="Proteomes" id="UP000663862">
    <property type="component" value="Unassembled WGS sequence"/>
</dbReference>
<evidence type="ECO:0000313" key="7">
    <source>
        <dbReference type="EMBL" id="CAF4407995.1"/>
    </source>
</evidence>
<dbReference type="EMBL" id="CAJOBP010003505">
    <property type="protein sequence ID" value="CAF4407995.1"/>
    <property type="molecule type" value="Genomic_DNA"/>
</dbReference>
<dbReference type="Proteomes" id="UP000663825">
    <property type="component" value="Unassembled WGS sequence"/>
</dbReference>
<comment type="caution">
    <text evidence="1">The sequence shown here is derived from an EMBL/GenBank/DDBJ whole genome shotgun (WGS) entry which is preliminary data.</text>
</comment>
<name>A0A817N925_9BILA</name>
<dbReference type="EMBL" id="CAJNYU010002486">
    <property type="protein sequence ID" value="CAF3558744.1"/>
    <property type="molecule type" value="Genomic_DNA"/>
</dbReference>
<proteinExistence type="predicted"/>
<protein>
    <submittedName>
        <fullName evidence="1">Uncharacterized protein</fullName>
    </submittedName>
</protein>
<gene>
    <name evidence="5" type="ORF">FME351_LOCUS19850</name>
    <name evidence="4" type="ORF">GRG538_LOCUS16589</name>
    <name evidence="6" type="ORF">HFQ381_LOCUS16953</name>
    <name evidence="2" type="ORF">KIK155_LOCUS914</name>
    <name evidence="3" type="ORF">LUA448_LOCUS11049</name>
    <name evidence="9" type="ORF">QYT958_LOCUS19519</name>
    <name evidence="1" type="ORF">TIS948_LOCUS6584</name>
    <name evidence="10" type="ORF">TOA249_LOCUS27590</name>
    <name evidence="8" type="ORF">TSG867_LOCUS16380</name>
    <name evidence="7" type="ORF">UJA718_LOCUS19599</name>
</gene>
<evidence type="ECO:0000313" key="5">
    <source>
        <dbReference type="EMBL" id="CAF3558744.1"/>
    </source>
</evidence>
<evidence type="ECO:0000313" key="2">
    <source>
        <dbReference type="EMBL" id="CAF3325109.1"/>
    </source>
</evidence>
<dbReference type="EMBL" id="CAJNYD010001335">
    <property type="protein sequence ID" value="CAF3330861.1"/>
    <property type="molecule type" value="Genomic_DNA"/>
</dbReference>
<evidence type="ECO:0000313" key="1">
    <source>
        <dbReference type="EMBL" id="CAF3094140.1"/>
    </source>
</evidence>
<evidence type="ECO:0000313" key="6">
    <source>
        <dbReference type="EMBL" id="CAF4354275.1"/>
    </source>
</evidence>
<evidence type="ECO:0000313" key="10">
    <source>
        <dbReference type="EMBL" id="CAF4859711.1"/>
    </source>
</evidence>
<dbReference type="Proteomes" id="UP000663838">
    <property type="component" value="Unassembled WGS sequence"/>
</dbReference>
<evidence type="ECO:0000313" key="9">
    <source>
        <dbReference type="EMBL" id="CAF4730083.1"/>
    </source>
</evidence>
<evidence type="ECO:0000313" key="3">
    <source>
        <dbReference type="EMBL" id="CAF3330861.1"/>
    </source>
</evidence>
<keyword evidence="12" id="KW-1185">Reference proteome</keyword>
<dbReference type="EMBL" id="CAJOBS010003554">
    <property type="protein sequence ID" value="CAF4859711.1"/>
    <property type="molecule type" value="Genomic_DNA"/>
</dbReference>
<dbReference type="Proteomes" id="UP000663833">
    <property type="component" value="Unassembled WGS sequence"/>
</dbReference>
<dbReference type="Proteomes" id="UP000663873">
    <property type="component" value="Unassembled WGS sequence"/>
</dbReference>
<dbReference type="EMBL" id="CAJOBQ010000997">
    <property type="protein sequence ID" value="CAF4443286.1"/>
    <property type="molecule type" value="Genomic_DNA"/>
</dbReference>
<organism evidence="1 11">
    <name type="scientific">Rotaria socialis</name>
    <dbReference type="NCBI Taxonomy" id="392032"/>
    <lineage>
        <taxon>Eukaryota</taxon>
        <taxon>Metazoa</taxon>
        <taxon>Spiralia</taxon>
        <taxon>Gnathifera</taxon>
        <taxon>Rotifera</taxon>
        <taxon>Eurotatoria</taxon>
        <taxon>Bdelloidea</taxon>
        <taxon>Philodinida</taxon>
        <taxon>Philodinidae</taxon>
        <taxon>Rotaria</taxon>
    </lineage>
</organism>
<evidence type="ECO:0000313" key="12">
    <source>
        <dbReference type="Proteomes" id="UP000663873"/>
    </source>
</evidence>
<dbReference type="EMBL" id="CAJNYV010000024">
    <property type="protein sequence ID" value="CAF3325109.1"/>
    <property type="molecule type" value="Genomic_DNA"/>
</dbReference>
<dbReference type="EMBL" id="CAJNXB010000768">
    <property type="protein sequence ID" value="CAF3094140.1"/>
    <property type="molecule type" value="Genomic_DNA"/>
</dbReference>
<dbReference type="Proteomes" id="UP000663848">
    <property type="component" value="Unassembled WGS sequence"/>
</dbReference>
<dbReference type="Proteomes" id="UP000663869">
    <property type="component" value="Unassembled WGS sequence"/>
</dbReference>
<reference evidence="1" key="1">
    <citation type="submission" date="2021-02" db="EMBL/GenBank/DDBJ databases">
        <authorList>
            <person name="Nowell W R."/>
        </authorList>
    </citation>
    <scope>NUCLEOTIDE SEQUENCE</scope>
</reference>